<proteinExistence type="predicted"/>
<dbReference type="OrthoDB" id="9789573at2"/>
<dbReference type="EMBL" id="QGLE01000005">
    <property type="protein sequence ID" value="PWR22727.1"/>
    <property type="molecule type" value="Genomic_DNA"/>
</dbReference>
<name>A0A317E6R8_9PROT</name>
<dbReference type="Pfam" id="PF02566">
    <property type="entry name" value="OsmC"/>
    <property type="match status" value="1"/>
</dbReference>
<dbReference type="PANTHER" id="PTHR39624">
    <property type="entry name" value="PROTEIN INVOLVED IN RIMO-MEDIATED BETA-METHYLTHIOLATION OF RIBOSOMAL PROTEIN S12 YCAO"/>
    <property type="match status" value="1"/>
</dbReference>
<comment type="caution">
    <text evidence="1">The sequence shown here is derived from an EMBL/GenBank/DDBJ whole genome shotgun (WGS) entry which is preliminary data.</text>
</comment>
<dbReference type="Gene3D" id="3.30.300.20">
    <property type="match status" value="1"/>
</dbReference>
<dbReference type="RefSeq" id="WP_109905221.1">
    <property type="nucleotide sequence ID" value="NZ_QGLE01000005.1"/>
</dbReference>
<evidence type="ECO:0000313" key="1">
    <source>
        <dbReference type="EMBL" id="PWR22727.1"/>
    </source>
</evidence>
<dbReference type="AlphaFoldDB" id="A0A317E6R8"/>
<reference evidence="1 2" key="1">
    <citation type="submission" date="2018-05" db="EMBL/GenBank/DDBJ databases">
        <title>Zavarzinia sp. HR-AS.</title>
        <authorList>
            <person name="Lee Y."/>
            <person name="Jeon C.O."/>
        </authorList>
    </citation>
    <scope>NUCLEOTIDE SEQUENCE [LARGE SCALE GENOMIC DNA]</scope>
    <source>
        <strain evidence="1 2">HR-AS</strain>
    </source>
</reference>
<keyword evidence="2" id="KW-1185">Reference proteome</keyword>
<organism evidence="1 2">
    <name type="scientific">Zavarzinia aquatilis</name>
    <dbReference type="NCBI Taxonomy" id="2211142"/>
    <lineage>
        <taxon>Bacteria</taxon>
        <taxon>Pseudomonadati</taxon>
        <taxon>Pseudomonadota</taxon>
        <taxon>Alphaproteobacteria</taxon>
        <taxon>Rhodospirillales</taxon>
        <taxon>Zavarziniaceae</taxon>
        <taxon>Zavarzinia</taxon>
    </lineage>
</organism>
<dbReference type="InterPro" id="IPR036102">
    <property type="entry name" value="OsmC/Ohrsf"/>
</dbReference>
<accession>A0A317E6R8</accession>
<dbReference type="InterPro" id="IPR003718">
    <property type="entry name" value="OsmC/Ohr_fam"/>
</dbReference>
<dbReference type="PANTHER" id="PTHR39624:SF2">
    <property type="entry name" value="OSMC-LIKE PROTEIN"/>
    <property type="match status" value="1"/>
</dbReference>
<sequence length="147" mass="15355">MSEAHRHEVSVSESGNGPYGQVVTIGHHVFGADEPEALGGKDTGPDPFELVMAGLGACTCMTLRMYAGRKKLPLDHVSVVIRHVVAASADGKGTRDRFERRITLTGALDEAQRAQLISIADRCPVSRTLSAGADVTATEAAGASEAA</sequence>
<dbReference type="Proteomes" id="UP000245461">
    <property type="component" value="Unassembled WGS sequence"/>
</dbReference>
<protein>
    <submittedName>
        <fullName evidence="1">Osmotically inducible protein OsmC</fullName>
    </submittedName>
</protein>
<dbReference type="InterPro" id="IPR015946">
    <property type="entry name" value="KH_dom-like_a/b"/>
</dbReference>
<gene>
    <name evidence="1" type="ORF">DKG74_09825</name>
</gene>
<dbReference type="SUPFAM" id="SSF82784">
    <property type="entry name" value="OsmC-like"/>
    <property type="match status" value="1"/>
</dbReference>
<evidence type="ECO:0000313" key="2">
    <source>
        <dbReference type="Proteomes" id="UP000245461"/>
    </source>
</evidence>